<dbReference type="InterPro" id="IPR001509">
    <property type="entry name" value="Epimerase_deHydtase"/>
</dbReference>
<evidence type="ECO:0000259" key="1">
    <source>
        <dbReference type="Pfam" id="PF01370"/>
    </source>
</evidence>
<dbReference type="CDD" id="cd05262">
    <property type="entry name" value="SDR_a7"/>
    <property type="match status" value="1"/>
</dbReference>
<organism evidence="2 3">
    <name type="scientific">Streptomyces sp. 900105755</name>
    <dbReference type="NCBI Taxonomy" id="3154389"/>
    <lineage>
        <taxon>Bacteria</taxon>
        <taxon>Bacillati</taxon>
        <taxon>Actinomycetota</taxon>
        <taxon>Actinomycetes</taxon>
        <taxon>Kitasatosporales</taxon>
        <taxon>Streptomycetaceae</taxon>
        <taxon>Streptomyces</taxon>
    </lineage>
</organism>
<dbReference type="Gene3D" id="3.40.50.720">
    <property type="entry name" value="NAD(P)-binding Rossmann-like Domain"/>
    <property type="match status" value="1"/>
</dbReference>
<protein>
    <submittedName>
        <fullName evidence="2">SDR family oxidoreductase</fullName>
    </submittedName>
</protein>
<dbReference type="PANTHER" id="PTHR48079:SF6">
    <property type="entry name" value="NAD(P)-BINDING DOMAIN-CONTAINING PROTEIN-RELATED"/>
    <property type="match status" value="1"/>
</dbReference>
<dbReference type="InterPro" id="IPR051783">
    <property type="entry name" value="NAD(P)-dependent_oxidoreduct"/>
</dbReference>
<comment type="caution">
    <text evidence="2">The sequence shown here is derived from an EMBL/GenBank/DDBJ whole genome shotgun (WGS) entry which is preliminary data.</text>
</comment>
<evidence type="ECO:0000313" key="3">
    <source>
        <dbReference type="Proteomes" id="UP001490365"/>
    </source>
</evidence>
<dbReference type="PANTHER" id="PTHR48079">
    <property type="entry name" value="PROTEIN YEEZ"/>
    <property type="match status" value="1"/>
</dbReference>
<gene>
    <name evidence="2" type="ORF">ABT211_36645</name>
</gene>
<dbReference type="RefSeq" id="WP_351961060.1">
    <property type="nucleotide sequence ID" value="NZ_JBEOZM010000024.1"/>
</dbReference>
<keyword evidence="3" id="KW-1185">Reference proteome</keyword>
<dbReference type="InterPro" id="IPR036291">
    <property type="entry name" value="NAD(P)-bd_dom_sf"/>
</dbReference>
<dbReference type="Pfam" id="PF01370">
    <property type="entry name" value="Epimerase"/>
    <property type="match status" value="1"/>
</dbReference>
<proteinExistence type="predicted"/>
<accession>A0ABV1TSQ3</accession>
<dbReference type="SUPFAM" id="SSF51735">
    <property type="entry name" value="NAD(P)-binding Rossmann-fold domains"/>
    <property type="match status" value="1"/>
</dbReference>
<reference evidence="2 3" key="1">
    <citation type="submission" date="2024-06" db="EMBL/GenBank/DDBJ databases">
        <title>The Natural Products Discovery Center: Release of the First 8490 Sequenced Strains for Exploring Actinobacteria Biosynthetic Diversity.</title>
        <authorList>
            <person name="Kalkreuter E."/>
            <person name="Kautsar S.A."/>
            <person name="Yang D."/>
            <person name="Bader C.D."/>
            <person name="Teijaro C.N."/>
            <person name="Fluegel L."/>
            <person name="Davis C.M."/>
            <person name="Simpson J.R."/>
            <person name="Lauterbach L."/>
            <person name="Steele A.D."/>
            <person name="Gui C."/>
            <person name="Meng S."/>
            <person name="Li G."/>
            <person name="Viehrig K."/>
            <person name="Ye F."/>
            <person name="Su P."/>
            <person name="Kiefer A.F."/>
            <person name="Nichols A."/>
            <person name="Cepeda A.J."/>
            <person name="Yan W."/>
            <person name="Fan B."/>
            <person name="Jiang Y."/>
            <person name="Adhikari A."/>
            <person name="Zheng C.-J."/>
            <person name="Schuster L."/>
            <person name="Cowan T.M."/>
            <person name="Smanski M.J."/>
            <person name="Chevrette M.G."/>
            <person name="De Carvalho L.P.S."/>
            <person name="Shen B."/>
        </authorList>
    </citation>
    <scope>NUCLEOTIDE SEQUENCE [LARGE SCALE GENOMIC DNA]</scope>
    <source>
        <strain evidence="2 3">NPDC001694</strain>
    </source>
</reference>
<dbReference type="EMBL" id="JBEOZM010000024">
    <property type="protein sequence ID" value="MER6272759.1"/>
    <property type="molecule type" value="Genomic_DNA"/>
</dbReference>
<feature type="domain" description="NAD-dependent epimerase/dehydratase" evidence="1">
    <location>
        <begin position="3"/>
        <end position="211"/>
    </location>
</feature>
<evidence type="ECO:0000313" key="2">
    <source>
        <dbReference type="EMBL" id="MER6272759.1"/>
    </source>
</evidence>
<sequence length="298" mass="30713">MRVFVTGGSGFIGSAVIPELLGAGHRVLALARSEKSAGALRAAGAEVHRGSLDDPGDLARAAAGTDGVIHLAFNHDAFPDLTRAAEADLRVIEAVGTALEGSDRPFVVTSGTMMLASADGVATEEDTPVAGTYRADPDLAALALARRGVRSAVVRLAPSVHGRGDQGFVPRLIDVAREKGVAAYVGDGTNRWPAVHRLDAARLFRLALESAPAGTGLHGAADEGIPFKDIAAAIGSGLDVPVRSIPADEAQAHFGWLGTVAAVDNATSSERTRNLLGWKPEQPGLIADLAEGHYFSAP</sequence>
<name>A0ABV1TSQ3_9ACTN</name>
<dbReference type="Proteomes" id="UP001490365">
    <property type="component" value="Unassembled WGS sequence"/>
</dbReference>